<keyword evidence="3" id="KW-1185">Reference proteome</keyword>
<dbReference type="InterPro" id="IPR036058">
    <property type="entry name" value="Kazal_dom_sf"/>
</dbReference>
<dbReference type="SMART" id="SM00280">
    <property type="entry name" value="KAZAL"/>
    <property type="match status" value="1"/>
</dbReference>
<dbReference type="Gene3D" id="3.30.60.30">
    <property type="match status" value="1"/>
</dbReference>
<feature type="domain" description="Kazal-like" evidence="1">
    <location>
        <begin position="57"/>
        <end position="101"/>
    </location>
</feature>
<dbReference type="Pfam" id="PF00050">
    <property type="entry name" value="Kazal_1"/>
    <property type="match status" value="1"/>
</dbReference>
<dbReference type="PROSITE" id="PS51465">
    <property type="entry name" value="KAZAL_2"/>
    <property type="match status" value="1"/>
</dbReference>
<evidence type="ECO:0000313" key="2">
    <source>
        <dbReference type="EMBL" id="CAK0837816.1"/>
    </source>
</evidence>
<dbReference type="Proteomes" id="UP001189429">
    <property type="component" value="Unassembled WGS sequence"/>
</dbReference>
<name>A0ABN9SZ49_9DINO</name>
<dbReference type="EMBL" id="CAUYUJ010014177">
    <property type="protein sequence ID" value="CAK0837816.1"/>
    <property type="molecule type" value="Genomic_DNA"/>
</dbReference>
<proteinExistence type="predicted"/>
<comment type="caution">
    <text evidence="2">The sequence shown here is derived from an EMBL/GenBank/DDBJ whole genome shotgun (WGS) entry which is preliminary data.</text>
</comment>
<dbReference type="PROSITE" id="PS00282">
    <property type="entry name" value="KAZAL_1"/>
    <property type="match status" value="1"/>
</dbReference>
<gene>
    <name evidence="2" type="ORF">PCOR1329_LOCUS33912</name>
</gene>
<evidence type="ECO:0000259" key="1">
    <source>
        <dbReference type="PROSITE" id="PS51465"/>
    </source>
</evidence>
<accession>A0ABN9SZ49</accession>
<dbReference type="SUPFAM" id="SSF100895">
    <property type="entry name" value="Kazal-type serine protease inhibitors"/>
    <property type="match status" value="1"/>
</dbReference>
<reference evidence="2" key="1">
    <citation type="submission" date="2023-10" db="EMBL/GenBank/DDBJ databases">
        <authorList>
            <person name="Chen Y."/>
            <person name="Shah S."/>
            <person name="Dougan E. K."/>
            <person name="Thang M."/>
            <person name="Chan C."/>
        </authorList>
    </citation>
    <scope>NUCLEOTIDE SEQUENCE [LARGE SCALE GENOMIC DNA]</scope>
</reference>
<organism evidence="2 3">
    <name type="scientific">Prorocentrum cordatum</name>
    <dbReference type="NCBI Taxonomy" id="2364126"/>
    <lineage>
        <taxon>Eukaryota</taxon>
        <taxon>Sar</taxon>
        <taxon>Alveolata</taxon>
        <taxon>Dinophyceae</taxon>
        <taxon>Prorocentrales</taxon>
        <taxon>Prorocentraceae</taxon>
        <taxon>Prorocentrum</taxon>
    </lineage>
</organism>
<evidence type="ECO:0000313" key="3">
    <source>
        <dbReference type="Proteomes" id="UP001189429"/>
    </source>
</evidence>
<sequence length="219" mass="22552">MTLVVSYWSSQDMAWLDGNSSKARGLCQEERPDACPARVSFGNFSVQDVHAKEEPAAPGRGSCDCPAARSPVCGMDGKTYNSSCAAVCSGVTVHSAGRCPGHSIPLPSGASDGPSTTWMPAAETVAKLCPTAAYEEQEGAFLEGAFPVGTGDCPGGAECQFRTRRRNTRFATPSPTALGCCATRCPATAGAAWVASRRAAAPWRPSHRCSGSSVAGAGC</sequence>
<protein>
    <recommendedName>
        <fullName evidence="1">Kazal-like domain-containing protein</fullName>
    </recommendedName>
</protein>
<dbReference type="InterPro" id="IPR002350">
    <property type="entry name" value="Kazal_dom"/>
</dbReference>